<dbReference type="GO" id="GO:0020037">
    <property type="term" value="F:heme binding"/>
    <property type="evidence" value="ECO:0007669"/>
    <property type="project" value="InterPro"/>
</dbReference>
<evidence type="ECO:0000256" key="5">
    <source>
        <dbReference type="ARBA" id="ARBA00023002"/>
    </source>
</evidence>
<evidence type="ECO:0000256" key="1">
    <source>
        <dbReference type="ARBA" id="ARBA00001971"/>
    </source>
</evidence>
<dbReference type="PANTHER" id="PTHR24287:SF17">
    <property type="entry name" value="P450, PUTATIVE (EUROFUNG)-RELATED"/>
    <property type="match status" value="1"/>
</dbReference>
<dbReference type="Pfam" id="PF00067">
    <property type="entry name" value="p450"/>
    <property type="match status" value="1"/>
</dbReference>
<dbReference type="InterPro" id="IPR036396">
    <property type="entry name" value="Cyt_P450_sf"/>
</dbReference>
<dbReference type="OrthoDB" id="1470350at2759"/>
<reference evidence="11 12" key="1">
    <citation type="submission" date="2019-04" db="EMBL/GenBank/DDBJ databases">
        <title>Friends and foes A comparative genomics study of 23 Aspergillus species from section Flavi.</title>
        <authorList>
            <consortium name="DOE Joint Genome Institute"/>
            <person name="Kjaerbolling I."/>
            <person name="Vesth T."/>
            <person name="Frisvad J.C."/>
            <person name="Nybo J.L."/>
            <person name="Theobald S."/>
            <person name="Kildgaard S."/>
            <person name="Isbrandt T."/>
            <person name="Kuo A."/>
            <person name="Sato A."/>
            <person name="Lyhne E.K."/>
            <person name="Kogle M.E."/>
            <person name="Wiebenga A."/>
            <person name="Kun R.S."/>
            <person name="Lubbers R.J."/>
            <person name="Makela M.R."/>
            <person name="Barry K."/>
            <person name="Chovatia M."/>
            <person name="Clum A."/>
            <person name="Daum C."/>
            <person name="Haridas S."/>
            <person name="He G."/>
            <person name="LaButti K."/>
            <person name="Lipzen A."/>
            <person name="Mondo S."/>
            <person name="Riley R."/>
            <person name="Salamov A."/>
            <person name="Simmons B.A."/>
            <person name="Magnuson J.K."/>
            <person name="Henrissat B."/>
            <person name="Mortensen U.H."/>
            <person name="Larsen T.O."/>
            <person name="Devries R.P."/>
            <person name="Grigoriev I.V."/>
            <person name="Machida M."/>
            <person name="Baker S.E."/>
            <person name="Andersen M.R."/>
        </authorList>
    </citation>
    <scope>NUCLEOTIDE SEQUENCE [LARGE SCALE GENOMIC DNA]</scope>
    <source>
        <strain evidence="11 12">CBS 117625</strain>
    </source>
</reference>
<dbReference type="InterPro" id="IPR002974">
    <property type="entry name" value="Cyt_P450_E_CYP52_ascomycetes"/>
</dbReference>
<dbReference type="InterPro" id="IPR047146">
    <property type="entry name" value="Cyt_P450_E_CYP52_fungi"/>
</dbReference>
<keyword evidence="6 8" id="KW-0408">Iron</keyword>
<keyword evidence="10" id="KW-1133">Transmembrane helix</keyword>
<dbReference type="GeneID" id="43637790"/>
<keyword evidence="12" id="KW-1185">Reference proteome</keyword>
<evidence type="ECO:0000256" key="7">
    <source>
        <dbReference type="ARBA" id="ARBA00023033"/>
    </source>
</evidence>
<proteinExistence type="inferred from homology"/>
<keyword evidence="3 8" id="KW-0349">Heme</keyword>
<sequence>MELQSKLTILLLAALGTAIISIRRFLIRRQFARRHGCQPVVRSFSKDPFLGLDTIPGTVRAIRQHRILQRNCEIFHEYGNTFRVQELHQSAIVTIEPENIKTILSLNFKDYSLKHRLEPFKPLLGEGIFNTDGEHWASSRALIRPSFAREQVSDLRLLEKLMQDLLVLLPRDGTTVDLQDLFFRYTIDSATEFLFGQSVGTLKKNQSQLAFAEAFQYAQKAIPVRGMLGPLNAIYRDRKADECNRICREFVQQFVDEAVYAAEERKEDKETRTTETKRRYIFSHELASRTSDKRRMVDELISVLLAGRDTTASLLGNLFFMLAKNPVVWVKLRAEVDVLQNRPPTYEELRGLRYVQCCVNESLRLHPVVPRNQREAIRDTVLPLGGGKDGLSPAFVPKGTLVGYNIYAMHRRTDLYGPDAAEFCPERWEDGKLQPRWGYLPFNGGPRICLGQRYALTEASYVLVRMVQEFRTLESHDPGPWEEGLALTLCSRNGTKVGLIP</sequence>
<protein>
    <submittedName>
        <fullName evidence="11">Cytochrome P450</fullName>
    </submittedName>
</protein>
<gene>
    <name evidence="11" type="ORF">BDV38DRAFT_237379</name>
</gene>
<accession>A0A5N6T639</accession>
<evidence type="ECO:0000256" key="9">
    <source>
        <dbReference type="RuleBase" id="RU000461"/>
    </source>
</evidence>
<keyword evidence="4 8" id="KW-0479">Metal-binding</keyword>
<feature type="binding site" description="axial binding residue" evidence="8">
    <location>
        <position position="449"/>
    </location>
    <ligand>
        <name>heme</name>
        <dbReference type="ChEBI" id="CHEBI:30413"/>
    </ligand>
    <ligandPart>
        <name>Fe</name>
        <dbReference type="ChEBI" id="CHEBI:18248"/>
    </ligandPart>
</feature>
<evidence type="ECO:0000313" key="12">
    <source>
        <dbReference type="Proteomes" id="UP000325672"/>
    </source>
</evidence>
<dbReference type="PANTHER" id="PTHR24287">
    <property type="entry name" value="P450, PUTATIVE (EUROFUNG)-RELATED"/>
    <property type="match status" value="1"/>
</dbReference>
<evidence type="ECO:0000256" key="8">
    <source>
        <dbReference type="PIRSR" id="PIRSR602402-1"/>
    </source>
</evidence>
<organism evidence="11 12">
    <name type="scientific">Aspergillus pseudotamarii</name>
    <dbReference type="NCBI Taxonomy" id="132259"/>
    <lineage>
        <taxon>Eukaryota</taxon>
        <taxon>Fungi</taxon>
        <taxon>Dikarya</taxon>
        <taxon>Ascomycota</taxon>
        <taxon>Pezizomycotina</taxon>
        <taxon>Eurotiomycetes</taxon>
        <taxon>Eurotiomycetidae</taxon>
        <taxon>Eurotiales</taxon>
        <taxon>Aspergillaceae</taxon>
        <taxon>Aspergillus</taxon>
        <taxon>Aspergillus subgen. Circumdati</taxon>
    </lineage>
</organism>
<comment type="similarity">
    <text evidence="2 9">Belongs to the cytochrome P450 family.</text>
</comment>
<evidence type="ECO:0000313" key="11">
    <source>
        <dbReference type="EMBL" id="KAE8141709.1"/>
    </source>
</evidence>
<dbReference type="GO" id="GO:0016712">
    <property type="term" value="F:oxidoreductase activity, acting on paired donors, with incorporation or reduction of molecular oxygen, reduced flavin or flavoprotein as one donor, and incorporation of one atom of oxygen"/>
    <property type="evidence" value="ECO:0007669"/>
    <property type="project" value="InterPro"/>
</dbReference>
<dbReference type="EMBL" id="ML743557">
    <property type="protein sequence ID" value="KAE8141709.1"/>
    <property type="molecule type" value="Genomic_DNA"/>
</dbReference>
<feature type="transmembrane region" description="Helical" evidence="10">
    <location>
        <begin position="6"/>
        <end position="26"/>
    </location>
</feature>
<dbReference type="PRINTS" id="PR00464">
    <property type="entry name" value="EP450II"/>
</dbReference>
<evidence type="ECO:0000256" key="3">
    <source>
        <dbReference type="ARBA" id="ARBA00022617"/>
    </source>
</evidence>
<evidence type="ECO:0000256" key="4">
    <source>
        <dbReference type="ARBA" id="ARBA00022723"/>
    </source>
</evidence>
<dbReference type="SUPFAM" id="SSF48264">
    <property type="entry name" value="Cytochrome P450"/>
    <property type="match status" value="1"/>
</dbReference>
<dbReference type="Gene3D" id="1.10.630.10">
    <property type="entry name" value="Cytochrome P450"/>
    <property type="match status" value="1"/>
</dbReference>
<keyword evidence="5 9" id="KW-0560">Oxidoreductase</keyword>
<keyword evidence="10" id="KW-0812">Transmembrane</keyword>
<dbReference type="InterPro" id="IPR017972">
    <property type="entry name" value="Cyt_P450_CS"/>
</dbReference>
<dbReference type="PRINTS" id="PR01239">
    <property type="entry name" value="EP450IICYP52"/>
</dbReference>
<dbReference type="CDD" id="cd11063">
    <property type="entry name" value="CYP52"/>
    <property type="match status" value="1"/>
</dbReference>
<dbReference type="AlphaFoldDB" id="A0A5N6T639"/>
<keyword evidence="10" id="KW-0472">Membrane</keyword>
<evidence type="ECO:0000256" key="6">
    <source>
        <dbReference type="ARBA" id="ARBA00023004"/>
    </source>
</evidence>
<evidence type="ECO:0000256" key="10">
    <source>
        <dbReference type="SAM" id="Phobius"/>
    </source>
</evidence>
<dbReference type="RefSeq" id="XP_031917772.1">
    <property type="nucleotide sequence ID" value="XM_032053580.1"/>
</dbReference>
<dbReference type="GO" id="GO:0005506">
    <property type="term" value="F:iron ion binding"/>
    <property type="evidence" value="ECO:0007669"/>
    <property type="project" value="InterPro"/>
</dbReference>
<dbReference type="PROSITE" id="PS00086">
    <property type="entry name" value="CYTOCHROME_P450"/>
    <property type="match status" value="1"/>
</dbReference>
<evidence type="ECO:0000256" key="2">
    <source>
        <dbReference type="ARBA" id="ARBA00010617"/>
    </source>
</evidence>
<dbReference type="Proteomes" id="UP000325672">
    <property type="component" value="Unassembled WGS sequence"/>
</dbReference>
<name>A0A5N6T639_ASPPS</name>
<dbReference type="PRINTS" id="PR00385">
    <property type="entry name" value="P450"/>
</dbReference>
<comment type="cofactor">
    <cofactor evidence="1 8">
        <name>heme</name>
        <dbReference type="ChEBI" id="CHEBI:30413"/>
    </cofactor>
</comment>
<dbReference type="InterPro" id="IPR001128">
    <property type="entry name" value="Cyt_P450"/>
</dbReference>
<keyword evidence="7 9" id="KW-0503">Monooxygenase</keyword>
<dbReference type="InterPro" id="IPR002402">
    <property type="entry name" value="Cyt_P450_E_grp-II"/>
</dbReference>